<keyword evidence="2" id="KW-1185">Reference proteome</keyword>
<dbReference type="OrthoDB" id="8001309at2"/>
<dbReference type="AlphaFoldDB" id="A0A2U8W6B4"/>
<dbReference type="Proteomes" id="UP000245926">
    <property type="component" value="Chromosome"/>
</dbReference>
<proteinExistence type="predicted"/>
<organism evidence="1 2">
    <name type="scientific">Methylobacterium durans</name>
    <dbReference type="NCBI Taxonomy" id="2202825"/>
    <lineage>
        <taxon>Bacteria</taxon>
        <taxon>Pseudomonadati</taxon>
        <taxon>Pseudomonadota</taxon>
        <taxon>Alphaproteobacteria</taxon>
        <taxon>Hyphomicrobiales</taxon>
        <taxon>Methylobacteriaceae</taxon>
        <taxon>Methylobacterium</taxon>
    </lineage>
</organism>
<protein>
    <submittedName>
        <fullName evidence="1">Uncharacterized protein</fullName>
    </submittedName>
</protein>
<dbReference type="KEGG" id="mets:DK389_10800"/>
<evidence type="ECO:0000313" key="2">
    <source>
        <dbReference type="Proteomes" id="UP000245926"/>
    </source>
</evidence>
<name>A0A2U8W6B4_9HYPH</name>
<dbReference type="EMBL" id="CP029550">
    <property type="protein sequence ID" value="AWN40922.1"/>
    <property type="molecule type" value="Genomic_DNA"/>
</dbReference>
<gene>
    <name evidence="1" type="ORF">DK389_10800</name>
</gene>
<accession>A0A2U8W6B4</accession>
<reference evidence="2" key="1">
    <citation type="submission" date="2018-05" db="EMBL/GenBank/DDBJ databases">
        <title>Complete Genome Sequence of Methylobacterium sp. 17SD2-17.</title>
        <authorList>
            <person name="Srinivasan S."/>
        </authorList>
    </citation>
    <scope>NUCLEOTIDE SEQUENCE [LARGE SCALE GENOMIC DNA]</scope>
    <source>
        <strain evidence="2">17SD2-17</strain>
    </source>
</reference>
<dbReference type="RefSeq" id="WP_109889488.1">
    <property type="nucleotide sequence ID" value="NZ_CP029550.1"/>
</dbReference>
<sequence>MLDTDASAAVGRLERSVDATLRVIAAARSERQAAPVSAARRELAEAYGASRLRKRLERERRGA</sequence>
<evidence type="ECO:0000313" key="1">
    <source>
        <dbReference type="EMBL" id="AWN40922.1"/>
    </source>
</evidence>